<evidence type="ECO:0000313" key="2">
    <source>
        <dbReference type="Proteomes" id="UP000316733"/>
    </source>
</evidence>
<dbReference type="EMBL" id="MK797984">
    <property type="protein sequence ID" value="QCG76228.1"/>
    <property type="molecule type" value="Genomic_DNA"/>
</dbReference>
<proteinExistence type="predicted"/>
<keyword evidence="2" id="KW-1185">Reference proteome</keyword>
<reference evidence="2" key="1">
    <citation type="journal article" date="2020" name="bioRxiv">
        <title>Integrative omics analysis of Pseudomonas aeruginosa virus PA5oct highlights the molecular complexity of jumbo phages.</title>
        <authorList>
            <person name="Lood C."/>
            <person name="Danis-Wlodarczyk K."/>
            <person name="Blasdel B.G."/>
            <person name="Jang H.B."/>
            <person name="Vandenheuvel D."/>
            <person name="Briers Y."/>
            <person name="Noben J.-P."/>
            <person name="van Noort V."/>
            <person name="Drulis-Kawa Z."/>
            <person name="Lavigne R."/>
        </authorList>
    </citation>
    <scope>NUCLEOTIDE SEQUENCE [LARGE SCALE GENOMIC DNA]</scope>
</reference>
<organism evidence="1 2">
    <name type="scientific">Pseudomonas phage vB_PaeM_PA5oct</name>
    <dbReference type="NCBI Taxonomy" id="2163605"/>
    <lineage>
        <taxon>Viruses</taxon>
        <taxon>Duplodnaviria</taxon>
        <taxon>Heunggongvirae</taxon>
        <taxon>Uroviricota</taxon>
        <taxon>Caudoviricetes</taxon>
        <taxon>Arenbergviridae</taxon>
        <taxon>Wroclawvirus</taxon>
        <taxon>Wroclawvirus PA5oct</taxon>
    </lineage>
</organism>
<accession>A0A4Y5JU60</accession>
<dbReference type="Proteomes" id="UP000316733">
    <property type="component" value="Segment"/>
</dbReference>
<sequence length="75" mass="8832">MTRFSVQRSANGLGEVFKLYLGVWLDSNCDGKYTILEEIQPAKNEIFYNIDFEKQEDQVFVTLKGFPEELKKYMK</sequence>
<gene>
    <name evidence="1" type="ORF">EST35_0347</name>
</gene>
<name>A0A4Y5JU60_9CAUD</name>
<protein>
    <submittedName>
        <fullName evidence="1">Uncharacterized protein</fullName>
    </submittedName>
</protein>
<evidence type="ECO:0000313" key="1">
    <source>
        <dbReference type="EMBL" id="QCG76228.1"/>
    </source>
</evidence>